<reference evidence="1" key="1">
    <citation type="submission" date="2021-08" db="EMBL/GenBank/DDBJ databases">
        <title>The first chromosome-level gecko genome reveals the dynamic sex chromosomes of Neotropical dwarf geckos (Sphaerodactylidae: Sphaerodactylus).</title>
        <authorList>
            <person name="Pinto B.J."/>
            <person name="Keating S.E."/>
            <person name="Gamble T."/>
        </authorList>
    </citation>
    <scope>NUCLEOTIDE SEQUENCE</scope>
    <source>
        <strain evidence="1">TG3544</strain>
    </source>
</reference>
<dbReference type="Proteomes" id="UP000827872">
    <property type="component" value="Linkage Group LG14"/>
</dbReference>
<accession>A0ACB8EAH3</accession>
<sequence>MLRATSRKSQARTPFLTTVRYVVRDRKRGVEQIHGERVVFFKRLTHRFKAACQGRALTRATRVASRITPPSDAFFQGDDAIFCPYASCYGNKQAVQLLGRNSYFSLFANPPCLISHRQRLACPAPEMTLRQISHLIRVLRQLNLRDAKGNQLPNPQR</sequence>
<gene>
    <name evidence="1" type="ORF">K3G42_004309</name>
</gene>
<organism evidence="1 2">
    <name type="scientific">Sphaerodactylus townsendi</name>
    <dbReference type="NCBI Taxonomy" id="933632"/>
    <lineage>
        <taxon>Eukaryota</taxon>
        <taxon>Metazoa</taxon>
        <taxon>Chordata</taxon>
        <taxon>Craniata</taxon>
        <taxon>Vertebrata</taxon>
        <taxon>Euteleostomi</taxon>
        <taxon>Lepidosauria</taxon>
        <taxon>Squamata</taxon>
        <taxon>Bifurcata</taxon>
        <taxon>Gekkota</taxon>
        <taxon>Sphaerodactylidae</taxon>
        <taxon>Sphaerodactylus</taxon>
    </lineage>
</organism>
<protein>
    <submittedName>
        <fullName evidence="1">Uncharacterized protein</fullName>
    </submittedName>
</protein>
<proteinExistence type="predicted"/>
<comment type="caution">
    <text evidence="1">The sequence shown here is derived from an EMBL/GenBank/DDBJ whole genome shotgun (WGS) entry which is preliminary data.</text>
</comment>
<dbReference type="EMBL" id="CM037627">
    <property type="protein sequence ID" value="KAH7989196.1"/>
    <property type="molecule type" value="Genomic_DNA"/>
</dbReference>
<evidence type="ECO:0000313" key="1">
    <source>
        <dbReference type="EMBL" id="KAH7989196.1"/>
    </source>
</evidence>
<evidence type="ECO:0000313" key="2">
    <source>
        <dbReference type="Proteomes" id="UP000827872"/>
    </source>
</evidence>
<name>A0ACB8EAH3_9SAUR</name>
<keyword evidence="2" id="KW-1185">Reference proteome</keyword>